<dbReference type="OrthoDB" id="5976086at2"/>
<protein>
    <submittedName>
        <fullName evidence="2">Uncharacterized protein</fullName>
    </submittedName>
</protein>
<feature type="transmembrane region" description="Helical" evidence="1">
    <location>
        <begin position="100"/>
        <end position="122"/>
    </location>
</feature>
<gene>
    <name evidence="2" type="ORF">E2F49_16090</name>
</gene>
<dbReference type="EMBL" id="SMTG01000010">
    <property type="protein sequence ID" value="TDK28856.1"/>
    <property type="molecule type" value="Genomic_DNA"/>
</dbReference>
<reference evidence="2 3" key="1">
    <citation type="submission" date="2019-03" db="EMBL/GenBank/DDBJ databases">
        <title>Luteimonas zhaokaii sp.nov., isolated from the rectal contents of Plateau pika in Yushu, Qinghai Province, China.</title>
        <authorList>
            <person name="Zhang G."/>
        </authorList>
    </citation>
    <scope>NUCLEOTIDE SEQUENCE [LARGE SCALE GENOMIC DNA]</scope>
    <source>
        <strain evidence="2 3">THG-MD21</strain>
    </source>
</reference>
<accession>A0A4R5U4Z7</accession>
<dbReference type="AlphaFoldDB" id="A0A4R5U4Z7"/>
<evidence type="ECO:0000313" key="2">
    <source>
        <dbReference type="EMBL" id="TDK28856.1"/>
    </source>
</evidence>
<dbReference type="Proteomes" id="UP000295543">
    <property type="component" value="Unassembled WGS sequence"/>
</dbReference>
<evidence type="ECO:0000313" key="3">
    <source>
        <dbReference type="Proteomes" id="UP000295543"/>
    </source>
</evidence>
<evidence type="ECO:0000256" key="1">
    <source>
        <dbReference type="SAM" id="Phobius"/>
    </source>
</evidence>
<keyword evidence="1" id="KW-0812">Transmembrane</keyword>
<proteinExistence type="predicted"/>
<feature type="transmembrane region" description="Helical" evidence="1">
    <location>
        <begin position="31"/>
        <end position="52"/>
    </location>
</feature>
<organism evidence="2 3">
    <name type="scientific">Luteimonas terrae</name>
    <dbReference type="NCBI Taxonomy" id="1530191"/>
    <lineage>
        <taxon>Bacteria</taxon>
        <taxon>Pseudomonadati</taxon>
        <taxon>Pseudomonadota</taxon>
        <taxon>Gammaproteobacteria</taxon>
        <taxon>Lysobacterales</taxon>
        <taxon>Lysobacteraceae</taxon>
        <taxon>Luteimonas</taxon>
    </lineage>
</organism>
<comment type="caution">
    <text evidence="2">The sequence shown here is derived from an EMBL/GenBank/DDBJ whole genome shotgun (WGS) entry which is preliminary data.</text>
</comment>
<dbReference type="RefSeq" id="WP_133394831.1">
    <property type="nucleotide sequence ID" value="NZ_SMTG01000010.1"/>
</dbReference>
<keyword evidence="3" id="KW-1185">Reference proteome</keyword>
<name>A0A4R5U4Z7_9GAMM</name>
<keyword evidence="1" id="KW-0472">Membrane</keyword>
<keyword evidence="1" id="KW-1133">Transmembrane helix</keyword>
<sequence>MVFLQLALLLTLAWSTGAVQLSPRIRAVHGISMWLAVGWALAVVACLGYGAWGLLREGGWTSLSTGQALHALLGEGSLAMRRSTWQGLNRAAGAYLTLDLAWTLLALSLLQFHGHVFWAGVAERRRRARVRRAG</sequence>